<comment type="subcellular location">
    <subcellularLocation>
        <location evidence="1">Membrane</location>
        <topology evidence="1">Multi-pass membrane protein</topology>
    </subcellularLocation>
</comment>
<sequence>MGCCEGFVKIYLLIGCFFDAALGIACIVLSAYASKVDEDLFYKQNYKDYKKDFCIALYVLGGVTIATGILGAYGFLKKMKCLQSIFIILNIIYCAAFAAIFGLSIYAKNYINDQMTDSQCLSGDMADYNTVFEQLQGVWCNIDLLNATGSVSCPCLATNLSQWSDSELQQIRNTKKAFKQNTNWVPIPTETVLTCNYFIEYIAQQKADEIKLLEAVERNFKCTGVCSGDLVYYFNDINSGRPDNADGCYHQIRDKLIDWSGYIYIISIIIAVITFLNVFLAFVNCCIGNKPQNYSETKRVEQY</sequence>
<dbReference type="GO" id="GO:0016020">
    <property type="term" value="C:membrane"/>
    <property type="evidence" value="ECO:0007669"/>
    <property type="project" value="UniProtKB-SubCell"/>
</dbReference>
<dbReference type="Proteomes" id="UP000009168">
    <property type="component" value="Unassembled WGS sequence"/>
</dbReference>
<dbReference type="GeneID" id="7835626"/>
<evidence type="ECO:0000256" key="4">
    <source>
        <dbReference type="ARBA" id="ARBA00023136"/>
    </source>
</evidence>
<evidence type="ECO:0000313" key="6">
    <source>
        <dbReference type="EMBL" id="EAR92231.2"/>
    </source>
</evidence>
<dbReference type="HOGENOM" id="CLU_919750_0_0_1"/>
<organism evidence="6 7">
    <name type="scientific">Tetrahymena thermophila (strain SB210)</name>
    <dbReference type="NCBI Taxonomy" id="312017"/>
    <lineage>
        <taxon>Eukaryota</taxon>
        <taxon>Sar</taxon>
        <taxon>Alveolata</taxon>
        <taxon>Ciliophora</taxon>
        <taxon>Intramacronucleata</taxon>
        <taxon>Oligohymenophorea</taxon>
        <taxon>Hymenostomatida</taxon>
        <taxon>Tetrahymenina</taxon>
        <taxon>Tetrahymenidae</taxon>
        <taxon>Tetrahymena</taxon>
    </lineage>
</organism>
<feature type="transmembrane region" description="Helical" evidence="5">
    <location>
        <begin position="262"/>
        <end position="283"/>
    </location>
</feature>
<keyword evidence="3 5" id="KW-1133">Transmembrane helix</keyword>
<evidence type="ECO:0000313" key="7">
    <source>
        <dbReference type="Proteomes" id="UP000009168"/>
    </source>
</evidence>
<feature type="transmembrane region" description="Helical" evidence="5">
    <location>
        <begin position="12"/>
        <end position="32"/>
    </location>
</feature>
<evidence type="ECO:0000256" key="5">
    <source>
        <dbReference type="SAM" id="Phobius"/>
    </source>
</evidence>
<name>Q235P9_TETTS</name>
<dbReference type="InParanoid" id="Q235P9"/>
<keyword evidence="7" id="KW-1185">Reference proteome</keyword>
<evidence type="ECO:0000256" key="1">
    <source>
        <dbReference type="ARBA" id="ARBA00004141"/>
    </source>
</evidence>
<dbReference type="RefSeq" id="XP_001012476.2">
    <property type="nucleotide sequence ID" value="XM_001012476.3"/>
</dbReference>
<dbReference type="Pfam" id="PF00335">
    <property type="entry name" value="Tetraspanin"/>
    <property type="match status" value="1"/>
</dbReference>
<keyword evidence="4 5" id="KW-0472">Membrane</keyword>
<gene>
    <name evidence="6" type="ORF">TTHERM_01051800</name>
</gene>
<keyword evidence="2 5" id="KW-0812">Transmembrane</keyword>
<dbReference type="AlphaFoldDB" id="Q235P9"/>
<protein>
    <submittedName>
        <fullName evidence="6">Tetraspanin family protein</fullName>
    </submittedName>
</protein>
<proteinExistence type="predicted"/>
<accession>Q235P9</accession>
<feature type="transmembrane region" description="Helical" evidence="5">
    <location>
        <begin position="53"/>
        <end position="76"/>
    </location>
</feature>
<reference evidence="7" key="1">
    <citation type="journal article" date="2006" name="PLoS Biol.">
        <title>Macronuclear genome sequence of the ciliate Tetrahymena thermophila, a model eukaryote.</title>
        <authorList>
            <person name="Eisen J.A."/>
            <person name="Coyne R.S."/>
            <person name="Wu M."/>
            <person name="Wu D."/>
            <person name="Thiagarajan M."/>
            <person name="Wortman J.R."/>
            <person name="Badger J.H."/>
            <person name="Ren Q."/>
            <person name="Amedeo P."/>
            <person name="Jones K.M."/>
            <person name="Tallon L.J."/>
            <person name="Delcher A.L."/>
            <person name="Salzberg S.L."/>
            <person name="Silva J.C."/>
            <person name="Haas B.J."/>
            <person name="Majoros W.H."/>
            <person name="Farzad M."/>
            <person name="Carlton J.M."/>
            <person name="Smith R.K. Jr."/>
            <person name="Garg J."/>
            <person name="Pearlman R.E."/>
            <person name="Karrer K.M."/>
            <person name="Sun L."/>
            <person name="Manning G."/>
            <person name="Elde N.C."/>
            <person name="Turkewitz A.P."/>
            <person name="Asai D.J."/>
            <person name="Wilkes D.E."/>
            <person name="Wang Y."/>
            <person name="Cai H."/>
            <person name="Collins K."/>
            <person name="Stewart B.A."/>
            <person name="Lee S.R."/>
            <person name="Wilamowska K."/>
            <person name="Weinberg Z."/>
            <person name="Ruzzo W.L."/>
            <person name="Wloga D."/>
            <person name="Gaertig J."/>
            <person name="Frankel J."/>
            <person name="Tsao C.-C."/>
            <person name="Gorovsky M.A."/>
            <person name="Keeling P.J."/>
            <person name="Waller R.F."/>
            <person name="Patron N.J."/>
            <person name="Cherry J.M."/>
            <person name="Stover N.A."/>
            <person name="Krieger C.J."/>
            <person name="del Toro C."/>
            <person name="Ryder H.F."/>
            <person name="Williamson S.C."/>
            <person name="Barbeau R.A."/>
            <person name="Hamilton E.P."/>
            <person name="Orias E."/>
        </authorList>
    </citation>
    <scope>NUCLEOTIDE SEQUENCE [LARGE SCALE GENOMIC DNA]</scope>
    <source>
        <strain evidence="7">SB210</strain>
    </source>
</reference>
<evidence type="ECO:0000256" key="2">
    <source>
        <dbReference type="ARBA" id="ARBA00022692"/>
    </source>
</evidence>
<dbReference type="EMBL" id="GG662759">
    <property type="protein sequence ID" value="EAR92231.2"/>
    <property type="molecule type" value="Genomic_DNA"/>
</dbReference>
<dbReference type="KEGG" id="tet:TTHERM_01051800"/>
<feature type="transmembrane region" description="Helical" evidence="5">
    <location>
        <begin position="82"/>
        <end position="106"/>
    </location>
</feature>
<evidence type="ECO:0000256" key="3">
    <source>
        <dbReference type="ARBA" id="ARBA00022989"/>
    </source>
</evidence>
<dbReference type="InterPro" id="IPR018499">
    <property type="entry name" value="Tetraspanin/Peripherin"/>
</dbReference>
<dbReference type="OMA" id="RVEMKEY"/>